<dbReference type="EMBL" id="JAAMOW010000009">
    <property type="protein sequence ID" value="NGY06390.1"/>
    <property type="molecule type" value="Genomic_DNA"/>
</dbReference>
<accession>A0A6M2BVK0</accession>
<keyword evidence="4" id="KW-0276">Fatty acid metabolism</keyword>
<evidence type="ECO:0000256" key="3">
    <source>
        <dbReference type="ARBA" id="ARBA00023098"/>
    </source>
</evidence>
<dbReference type="InterPro" id="IPR007431">
    <property type="entry name" value="ACP_PD"/>
</dbReference>
<evidence type="ECO:0000313" key="5">
    <source>
        <dbReference type="EMBL" id="NGY06390.1"/>
    </source>
</evidence>
<name>A0A6M2BVK0_9GAMM</name>
<dbReference type="RefSeq" id="WP_166259893.1">
    <property type="nucleotide sequence ID" value="NZ_JAAMOW010000009.1"/>
</dbReference>
<dbReference type="PANTHER" id="PTHR38764">
    <property type="entry name" value="ACYL CARRIER PROTEIN PHOSPHODIESTERASE"/>
    <property type="match status" value="1"/>
</dbReference>
<sequence length="193" mass="20845">MNFLAHLWLAERSGTSLAGSILGDVVHGADLSAYPDDIALGIRLHRRVDAQTDRHPAVRVLREGFAPGTRRYAGIVLDLGFDHALAVDWRRYSDEPLSVFCDRAGVAIADAAPWFELAGGRRTSAAAFGSLLRSYAEPSGIAQALTRTAARLRRPQALLDAAHAWADHLPQLHAQLPGLLQVLQQTMAEAPGV</sequence>
<protein>
    <submittedName>
        <fullName evidence="5">DUF479 domain-containing protein</fullName>
    </submittedName>
</protein>
<dbReference type="Proteomes" id="UP000472676">
    <property type="component" value="Unassembled WGS sequence"/>
</dbReference>
<dbReference type="GO" id="GO:0008770">
    <property type="term" value="F:[acyl-carrier-protein] phosphodiesterase activity"/>
    <property type="evidence" value="ECO:0007669"/>
    <property type="project" value="InterPro"/>
</dbReference>
<organism evidence="5 6">
    <name type="scientific">Solimonas terrae</name>
    <dbReference type="NCBI Taxonomy" id="1396819"/>
    <lineage>
        <taxon>Bacteria</taxon>
        <taxon>Pseudomonadati</taxon>
        <taxon>Pseudomonadota</taxon>
        <taxon>Gammaproteobacteria</taxon>
        <taxon>Nevskiales</taxon>
        <taxon>Nevskiaceae</taxon>
        <taxon>Solimonas</taxon>
    </lineage>
</organism>
<dbReference type="PANTHER" id="PTHR38764:SF1">
    <property type="entry name" value="ACYL CARRIER PROTEIN PHOSPHODIESTERASE"/>
    <property type="match status" value="1"/>
</dbReference>
<gene>
    <name evidence="5" type="ORF">G7Y85_16580</name>
</gene>
<keyword evidence="6" id="KW-1185">Reference proteome</keyword>
<keyword evidence="1" id="KW-0444">Lipid biosynthesis</keyword>
<keyword evidence="2" id="KW-0378">Hydrolase</keyword>
<keyword evidence="3" id="KW-0443">Lipid metabolism</keyword>
<comment type="caution">
    <text evidence="5">The sequence shown here is derived from an EMBL/GenBank/DDBJ whole genome shotgun (WGS) entry which is preliminary data.</text>
</comment>
<reference evidence="5 6" key="1">
    <citation type="journal article" date="2014" name="Int. J. Syst. Evol. Microbiol.">
        <title>Solimonas terrae sp. nov., isolated from soil.</title>
        <authorList>
            <person name="Kim S.J."/>
            <person name="Moon J.Y."/>
            <person name="Weon H.Y."/>
            <person name="Ahn J.H."/>
            <person name="Chen W.M."/>
            <person name="Kwon S.W."/>
        </authorList>
    </citation>
    <scope>NUCLEOTIDE SEQUENCE [LARGE SCALE GENOMIC DNA]</scope>
    <source>
        <strain evidence="5 6">KIS83-12</strain>
    </source>
</reference>
<dbReference type="GO" id="GO:0006633">
    <property type="term" value="P:fatty acid biosynthetic process"/>
    <property type="evidence" value="ECO:0007669"/>
    <property type="project" value="UniProtKB-KW"/>
</dbReference>
<evidence type="ECO:0000313" key="6">
    <source>
        <dbReference type="Proteomes" id="UP000472676"/>
    </source>
</evidence>
<evidence type="ECO:0000256" key="2">
    <source>
        <dbReference type="ARBA" id="ARBA00022801"/>
    </source>
</evidence>
<dbReference type="AlphaFoldDB" id="A0A6M2BVK0"/>
<evidence type="ECO:0000256" key="1">
    <source>
        <dbReference type="ARBA" id="ARBA00022516"/>
    </source>
</evidence>
<proteinExistence type="predicted"/>
<keyword evidence="4" id="KW-0275">Fatty acid biosynthesis</keyword>
<evidence type="ECO:0000256" key="4">
    <source>
        <dbReference type="ARBA" id="ARBA00023160"/>
    </source>
</evidence>
<dbReference type="Pfam" id="PF04336">
    <property type="entry name" value="ACP_PD"/>
    <property type="match status" value="1"/>
</dbReference>